<dbReference type="Pfam" id="PF24961">
    <property type="entry name" value="NfeD_membrane"/>
    <property type="match status" value="1"/>
</dbReference>
<dbReference type="PANTHER" id="PTHR33507:SF4">
    <property type="entry name" value="NODULATION COMPETITIVENESS PROTEIN NFED"/>
    <property type="match status" value="1"/>
</dbReference>
<dbReference type="GO" id="GO:0006508">
    <property type="term" value="P:proteolysis"/>
    <property type="evidence" value="ECO:0007669"/>
    <property type="project" value="UniProtKB-KW"/>
</dbReference>
<feature type="transmembrane region" description="Helical" evidence="5">
    <location>
        <begin position="41"/>
        <end position="66"/>
    </location>
</feature>
<evidence type="ECO:0000313" key="8">
    <source>
        <dbReference type="EMBL" id="NWB88995.1"/>
    </source>
</evidence>
<proteinExistence type="predicted"/>
<evidence type="ECO:0000256" key="5">
    <source>
        <dbReference type="SAM" id="Phobius"/>
    </source>
</evidence>
<dbReference type="InterPro" id="IPR002810">
    <property type="entry name" value="NfeD-like_C"/>
</dbReference>
<dbReference type="AlphaFoldDB" id="A0A7Y8BUH5"/>
<dbReference type="EMBL" id="JACAQA010000038">
    <property type="protein sequence ID" value="NWB88995.1"/>
    <property type="molecule type" value="Genomic_DNA"/>
</dbReference>
<dbReference type="InterPro" id="IPR052165">
    <property type="entry name" value="Membrane_assoc_protease"/>
</dbReference>
<keyword evidence="4 5" id="KW-0472">Membrane</keyword>
<protein>
    <submittedName>
        <fullName evidence="8">Serine protease</fullName>
    </submittedName>
</protein>
<dbReference type="Gene3D" id="2.40.50.140">
    <property type="entry name" value="Nucleic acid-binding proteins"/>
    <property type="match status" value="1"/>
</dbReference>
<dbReference type="GO" id="GO:0016020">
    <property type="term" value="C:membrane"/>
    <property type="evidence" value="ECO:0007669"/>
    <property type="project" value="UniProtKB-SubCell"/>
</dbReference>
<feature type="transmembrane region" description="Helical" evidence="5">
    <location>
        <begin position="73"/>
        <end position="92"/>
    </location>
</feature>
<evidence type="ECO:0000313" key="9">
    <source>
        <dbReference type="Proteomes" id="UP000522864"/>
    </source>
</evidence>
<accession>A0A7Y8BUH5</accession>
<dbReference type="SUPFAM" id="SSF141322">
    <property type="entry name" value="NfeD domain-like"/>
    <property type="match status" value="1"/>
</dbReference>
<evidence type="ECO:0000256" key="2">
    <source>
        <dbReference type="ARBA" id="ARBA00022692"/>
    </source>
</evidence>
<feature type="domain" description="NfeD integral membrane" evidence="7">
    <location>
        <begin position="44"/>
        <end position="124"/>
    </location>
</feature>
<organism evidence="8 9">
    <name type="scientific">Pseudomonas gingeri</name>
    <dbReference type="NCBI Taxonomy" id="117681"/>
    <lineage>
        <taxon>Bacteria</taxon>
        <taxon>Pseudomonadati</taxon>
        <taxon>Pseudomonadota</taxon>
        <taxon>Gammaproteobacteria</taxon>
        <taxon>Pseudomonadales</taxon>
        <taxon>Pseudomonadaceae</taxon>
        <taxon>Pseudomonas</taxon>
    </lineage>
</organism>
<dbReference type="Proteomes" id="UP000522864">
    <property type="component" value="Unassembled WGS sequence"/>
</dbReference>
<gene>
    <name evidence="8" type="ORF">HX830_29430</name>
</gene>
<evidence type="ECO:0000259" key="7">
    <source>
        <dbReference type="Pfam" id="PF24961"/>
    </source>
</evidence>
<keyword evidence="3 5" id="KW-1133">Transmembrane helix</keyword>
<evidence type="ECO:0000256" key="4">
    <source>
        <dbReference type="ARBA" id="ARBA00023136"/>
    </source>
</evidence>
<keyword evidence="2 5" id="KW-0812">Transmembrane</keyword>
<feature type="transmembrane region" description="Helical" evidence="5">
    <location>
        <begin position="16"/>
        <end position="35"/>
    </location>
</feature>
<evidence type="ECO:0000256" key="3">
    <source>
        <dbReference type="ARBA" id="ARBA00022989"/>
    </source>
</evidence>
<dbReference type="InterPro" id="IPR012340">
    <property type="entry name" value="NA-bd_OB-fold"/>
</dbReference>
<keyword evidence="8" id="KW-0645">Protease</keyword>
<sequence>MGVTNSRRIQVSGRCWWRWLLIGWLIVWPVGHQLAEGADSVVTLIVLPLDDSGSGLILLGIALIVAETLLPSFGVIGFGGLVAVVAGTLVLFDPQLFDDNTARPLKLTLMLIGLLLLVGLIVAALKARQRQVVSGDAGLEGSLTPVTALKAGDAYAGWVQLQGENWQVLSPTPLHPGQQVRVIARKGLLLEVKAVDDPPRRGD</sequence>
<evidence type="ECO:0000259" key="6">
    <source>
        <dbReference type="Pfam" id="PF01957"/>
    </source>
</evidence>
<comment type="subcellular location">
    <subcellularLocation>
        <location evidence="1">Membrane</location>
        <topology evidence="1">Multi-pass membrane protein</topology>
    </subcellularLocation>
</comment>
<dbReference type="InterPro" id="IPR056739">
    <property type="entry name" value="NfeD_membrane"/>
</dbReference>
<dbReference type="GO" id="GO:0008233">
    <property type="term" value="F:peptidase activity"/>
    <property type="evidence" value="ECO:0007669"/>
    <property type="project" value="UniProtKB-KW"/>
</dbReference>
<feature type="transmembrane region" description="Helical" evidence="5">
    <location>
        <begin position="104"/>
        <end position="125"/>
    </location>
</feature>
<dbReference type="Pfam" id="PF01957">
    <property type="entry name" value="NfeD"/>
    <property type="match status" value="1"/>
</dbReference>
<comment type="caution">
    <text evidence="8">The sequence shown here is derived from an EMBL/GenBank/DDBJ whole genome shotgun (WGS) entry which is preliminary data.</text>
</comment>
<evidence type="ECO:0000256" key="1">
    <source>
        <dbReference type="ARBA" id="ARBA00004141"/>
    </source>
</evidence>
<name>A0A7Y8BUH5_9PSED</name>
<feature type="domain" description="NfeD-like C-terminal" evidence="6">
    <location>
        <begin position="149"/>
        <end position="193"/>
    </location>
</feature>
<reference evidence="8 9" key="1">
    <citation type="submission" date="2020-04" db="EMBL/GenBank/DDBJ databases">
        <title>Molecular characterization of pseudomonads from Agaricus bisporus reveal novel blotch 2 pathogens in Western Europe.</title>
        <authorList>
            <person name="Taparia T."/>
            <person name="Krijger M."/>
            <person name="Haynes E."/>
            <person name="Elpinstone J.G."/>
            <person name="Noble R."/>
            <person name="Van Der Wolf J."/>
        </authorList>
    </citation>
    <scope>NUCLEOTIDE SEQUENCE [LARGE SCALE GENOMIC DNA]</scope>
    <source>
        <strain evidence="8 9">G9001</strain>
    </source>
</reference>
<dbReference type="PANTHER" id="PTHR33507">
    <property type="entry name" value="INNER MEMBRANE PROTEIN YBBJ"/>
    <property type="match status" value="1"/>
</dbReference>
<keyword evidence="8" id="KW-0378">Hydrolase</keyword>